<gene>
    <name evidence="1" type="ORF">ACH49W_35125</name>
</gene>
<accession>A0ABW7XBV6</accession>
<dbReference type="Proteomes" id="UP001611415">
    <property type="component" value="Unassembled WGS sequence"/>
</dbReference>
<reference evidence="1 2" key="1">
    <citation type="submission" date="2024-10" db="EMBL/GenBank/DDBJ databases">
        <title>The Natural Products Discovery Center: Release of the First 8490 Sequenced Strains for Exploring Actinobacteria Biosynthetic Diversity.</title>
        <authorList>
            <person name="Kalkreuter E."/>
            <person name="Kautsar S.A."/>
            <person name="Yang D."/>
            <person name="Bader C.D."/>
            <person name="Teijaro C.N."/>
            <person name="Fluegel L."/>
            <person name="Davis C.M."/>
            <person name="Simpson J.R."/>
            <person name="Lauterbach L."/>
            <person name="Steele A.D."/>
            <person name="Gui C."/>
            <person name="Meng S."/>
            <person name="Li G."/>
            <person name="Viehrig K."/>
            <person name="Ye F."/>
            <person name="Su P."/>
            <person name="Kiefer A.F."/>
            <person name="Nichols A."/>
            <person name="Cepeda A.J."/>
            <person name="Yan W."/>
            <person name="Fan B."/>
            <person name="Jiang Y."/>
            <person name="Adhikari A."/>
            <person name="Zheng C.-J."/>
            <person name="Schuster L."/>
            <person name="Cowan T.M."/>
            <person name="Smanski M.J."/>
            <person name="Chevrette M.G."/>
            <person name="De Carvalho L.P.S."/>
            <person name="Shen B."/>
        </authorList>
    </citation>
    <scope>NUCLEOTIDE SEQUENCE [LARGE SCALE GENOMIC DNA]</scope>
    <source>
        <strain evidence="1 2">NPDC019275</strain>
    </source>
</reference>
<comment type="caution">
    <text evidence="1">The sequence shown here is derived from an EMBL/GenBank/DDBJ whole genome shotgun (WGS) entry which is preliminary data.</text>
</comment>
<evidence type="ECO:0000313" key="2">
    <source>
        <dbReference type="Proteomes" id="UP001611415"/>
    </source>
</evidence>
<dbReference type="RefSeq" id="WP_397096200.1">
    <property type="nucleotide sequence ID" value="NZ_JBIRYO010000045.1"/>
</dbReference>
<dbReference type="EMBL" id="JBIRYO010000045">
    <property type="protein sequence ID" value="MFI2478616.1"/>
    <property type="molecule type" value="Genomic_DNA"/>
</dbReference>
<sequence>MGEDLCEAVFSLCPAKAPGIAMPNSRSTHVSIAPRDPIDHRPSVAAPTTATHSSAAIEIGWPAVQPSARSTERSLTRPGASTDLVAQTISSKGVAATVGGNSNRTDAICVT</sequence>
<name>A0ABW7XBV6_9NOCA</name>
<keyword evidence="2" id="KW-1185">Reference proteome</keyword>
<protein>
    <submittedName>
        <fullName evidence="1">Uncharacterized protein</fullName>
    </submittedName>
</protein>
<organism evidence="1 2">
    <name type="scientific">Nocardia xishanensis</name>
    <dbReference type="NCBI Taxonomy" id="238964"/>
    <lineage>
        <taxon>Bacteria</taxon>
        <taxon>Bacillati</taxon>
        <taxon>Actinomycetota</taxon>
        <taxon>Actinomycetes</taxon>
        <taxon>Mycobacteriales</taxon>
        <taxon>Nocardiaceae</taxon>
        <taxon>Nocardia</taxon>
    </lineage>
</organism>
<proteinExistence type="predicted"/>
<evidence type="ECO:0000313" key="1">
    <source>
        <dbReference type="EMBL" id="MFI2478616.1"/>
    </source>
</evidence>